<name>A0A836JGI3_9HYME</name>
<evidence type="ECO:0000256" key="1">
    <source>
        <dbReference type="ARBA" id="ARBA00004430"/>
    </source>
</evidence>
<feature type="non-terminal residue" evidence="5">
    <location>
        <position position="646"/>
    </location>
</feature>
<dbReference type="Proteomes" id="UP000667349">
    <property type="component" value="Unassembled WGS sequence"/>
</dbReference>
<evidence type="ECO:0000256" key="3">
    <source>
        <dbReference type="ARBA" id="ARBA00034143"/>
    </source>
</evidence>
<comment type="subcellular location">
    <subcellularLocation>
        <location evidence="1">Cytoplasm</location>
        <location evidence="1">Cytoskeleton</location>
        <location evidence="1">Cilium axoneme</location>
    </subcellularLocation>
</comment>
<dbReference type="GO" id="GO:0005930">
    <property type="term" value="C:axoneme"/>
    <property type="evidence" value="ECO:0007669"/>
    <property type="project" value="UniProtKB-SubCell"/>
</dbReference>
<comment type="caution">
    <text evidence="5">The sequence shown here is derived from an EMBL/GenBank/DDBJ whole genome shotgun (WGS) entry which is preliminary data.</text>
</comment>
<sequence length="646" mass="73148">MATSARWKLNSTVHDLDVTKQTVENAESRARLQIKTSVLKLPHGNTRQFAQALHHEADELCQRGEYESALVLYHRAATVCPRDSRHSVAARRTAATINSWNDSEKSSTKDDAISRATSSHDVALEVHDTSKSLDDLSIITDIKYLNNYKKTSGKIFPALRPLTSKLIRSMAMLKHVNNCANATLKNLKANFNAGKMKTSLRLAEDLLTLSSGLEDSRYRILAYQYLSLIHTKLGRHDRACSNVAMIVRLSKSTNDVILLSRALVTLGRVHLSFGHLEAAARALENLSIHVDHPVPRAWVHHEIGRCHLEMGKYVKALRKATQCRECAEEANSKKWTFHADLLRAQCLAMLGRFAGDDSISQTVVPKALEELRIAAKISEEEGDTPTLSYIRDLIEQLNRALREVTFSEERCFESILRRLSPRCKEPGLSEGNEAITSSGIRRTTRSRDNDALTPPFYSDGLENEIFDQREIESNSNSVDSAVSCRSKHTNVTYAIDSYTDISYKDKLDGMRICDDELLSRESHMTFRTRYKESRHSINEDKALVSLKQPIATCSSNVKKCGRQAECETFRISRSYEGVTLTPLLTKRSMMPSLEHRVAVRHPLKWKNRIMMRNSPFTKHFPTSMSLPKTKRAKLRKHVRNYATTKL</sequence>
<protein>
    <recommendedName>
        <fullName evidence="2">Outer dynein arm-docking complex subunit 4</fullName>
    </recommendedName>
    <alternativeName>
        <fullName evidence="3">Tetratricopeptide repeat protein 25</fullName>
    </alternativeName>
</protein>
<proteinExistence type="predicted"/>
<evidence type="ECO:0000313" key="5">
    <source>
        <dbReference type="EMBL" id="KAG5312470.1"/>
    </source>
</evidence>
<dbReference type="InterPro" id="IPR040111">
    <property type="entry name" value="ODAD4"/>
</dbReference>
<feature type="region of interest" description="Disordered" evidence="4">
    <location>
        <begin position="427"/>
        <end position="454"/>
    </location>
</feature>
<evidence type="ECO:0000256" key="2">
    <source>
        <dbReference type="ARBA" id="ARBA00034139"/>
    </source>
</evidence>
<keyword evidence="6" id="KW-1185">Reference proteome</keyword>
<dbReference type="EMBL" id="JAANHZ010000322">
    <property type="protein sequence ID" value="KAG5312470.1"/>
    <property type="molecule type" value="Genomic_DNA"/>
</dbReference>
<dbReference type="PANTHER" id="PTHR23040">
    <property type="match status" value="1"/>
</dbReference>
<dbReference type="InterPro" id="IPR011990">
    <property type="entry name" value="TPR-like_helical_dom_sf"/>
</dbReference>
<dbReference type="Gene3D" id="1.25.40.10">
    <property type="entry name" value="Tetratricopeptide repeat domain"/>
    <property type="match status" value="1"/>
</dbReference>
<reference evidence="5" key="1">
    <citation type="submission" date="2020-02" db="EMBL/GenBank/DDBJ databases">
        <title>Relaxed selection underlies rapid genomic changes in the transitions from sociality to social parasitism in ants.</title>
        <authorList>
            <person name="Bi X."/>
        </authorList>
    </citation>
    <scope>NUCLEOTIDE SEQUENCE</scope>
    <source>
        <strain evidence="5">BGI-DK2013a</strain>
        <tissue evidence="5">Whole body</tissue>
    </source>
</reference>
<feature type="non-terminal residue" evidence="5">
    <location>
        <position position="1"/>
    </location>
</feature>
<dbReference type="InterPro" id="IPR019734">
    <property type="entry name" value="TPR_rpt"/>
</dbReference>
<dbReference type="SMART" id="SM00028">
    <property type="entry name" value="TPR"/>
    <property type="match status" value="2"/>
</dbReference>
<evidence type="ECO:0000313" key="6">
    <source>
        <dbReference type="Proteomes" id="UP000667349"/>
    </source>
</evidence>
<gene>
    <name evidence="5" type="primary">Ttc25_0</name>
    <name evidence="5" type="ORF">G6Z75_0005333</name>
</gene>
<evidence type="ECO:0000256" key="4">
    <source>
        <dbReference type="SAM" id="MobiDB-lite"/>
    </source>
</evidence>
<dbReference type="SUPFAM" id="SSF48452">
    <property type="entry name" value="TPR-like"/>
    <property type="match status" value="1"/>
</dbReference>
<organism evidence="5 6">
    <name type="scientific">Acromyrmex insinuator</name>
    <dbReference type="NCBI Taxonomy" id="230686"/>
    <lineage>
        <taxon>Eukaryota</taxon>
        <taxon>Metazoa</taxon>
        <taxon>Ecdysozoa</taxon>
        <taxon>Arthropoda</taxon>
        <taxon>Hexapoda</taxon>
        <taxon>Insecta</taxon>
        <taxon>Pterygota</taxon>
        <taxon>Neoptera</taxon>
        <taxon>Endopterygota</taxon>
        <taxon>Hymenoptera</taxon>
        <taxon>Apocrita</taxon>
        <taxon>Aculeata</taxon>
        <taxon>Formicoidea</taxon>
        <taxon>Formicidae</taxon>
        <taxon>Myrmicinae</taxon>
        <taxon>Acromyrmex</taxon>
    </lineage>
</organism>
<dbReference type="AlphaFoldDB" id="A0A836JGI3"/>
<accession>A0A836JGI3</accession>